<comment type="caution">
    <text evidence="2">The sequence shown here is derived from an EMBL/GenBank/DDBJ whole genome shotgun (WGS) entry which is preliminary data.</text>
</comment>
<feature type="compositionally biased region" description="Acidic residues" evidence="1">
    <location>
        <begin position="108"/>
        <end position="118"/>
    </location>
</feature>
<dbReference type="RefSeq" id="WP_051757894.1">
    <property type="nucleotide sequence ID" value="NZ_JOIJ01000010.1"/>
</dbReference>
<proteinExistence type="predicted"/>
<reference evidence="2 3" key="1">
    <citation type="submission" date="2019-07" db="EMBL/GenBank/DDBJ databases">
        <title>R&amp;d 2014.</title>
        <authorList>
            <person name="Klenk H.-P."/>
        </authorList>
    </citation>
    <scope>NUCLEOTIDE SEQUENCE [LARGE SCALE GENOMIC DNA]</scope>
    <source>
        <strain evidence="2 3">DSM 43194</strain>
    </source>
</reference>
<feature type="region of interest" description="Disordered" evidence="1">
    <location>
        <begin position="1"/>
        <end position="25"/>
    </location>
</feature>
<dbReference type="Proteomes" id="UP000317303">
    <property type="component" value="Unassembled WGS sequence"/>
</dbReference>
<gene>
    <name evidence="2" type="ORF">JD82_04135</name>
</gene>
<accession>A0A660CFA1</accession>
<dbReference type="AlphaFoldDB" id="A0A660CFA1"/>
<feature type="region of interest" description="Disordered" evidence="1">
    <location>
        <begin position="103"/>
        <end position="145"/>
    </location>
</feature>
<dbReference type="EMBL" id="VLJV01000001">
    <property type="protein sequence ID" value="TWH22258.1"/>
    <property type="molecule type" value="Genomic_DNA"/>
</dbReference>
<evidence type="ECO:0000256" key="1">
    <source>
        <dbReference type="SAM" id="MobiDB-lite"/>
    </source>
</evidence>
<keyword evidence="3" id="KW-1185">Reference proteome</keyword>
<name>A0A660CFA1_9PSEU</name>
<evidence type="ECO:0000313" key="2">
    <source>
        <dbReference type="EMBL" id="TWH22258.1"/>
    </source>
</evidence>
<feature type="compositionally biased region" description="Gly residues" evidence="1">
    <location>
        <begin position="8"/>
        <end position="23"/>
    </location>
</feature>
<organism evidence="2 3">
    <name type="scientific">Prauserella rugosa</name>
    <dbReference type="NCBI Taxonomy" id="43354"/>
    <lineage>
        <taxon>Bacteria</taxon>
        <taxon>Bacillati</taxon>
        <taxon>Actinomycetota</taxon>
        <taxon>Actinomycetes</taxon>
        <taxon>Pseudonocardiales</taxon>
        <taxon>Pseudonocardiaceae</taxon>
        <taxon>Prauserella</taxon>
    </lineage>
</organism>
<evidence type="ECO:0000313" key="3">
    <source>
        <dbReference type="Proteomes" id="UP000317303"/>
    </source>
</evidence>
<sequence length="145" mass="15480">MADSTGTTGQGTAGHGTAGGNTAGGNRAAAALARFDQINRELADRRALRERRAAEAKRQASESLTKRGLVAERAAQHLAELGRRARAQSGWAIERSRAGEENVLTFGVEDDTGADVTEEVPPPQTARTVTPRDEDDDFSNETYLT</sequence>
<protein>
    <submittedName>
        <fullName evidence="2">Uncharacterized protein</fullName>
    </submittedName>
</protein>